<protein>
    <submittedName>
        <fullName evidence="2">Delta-lactam-biosynthetic de-N-acetylase</fullName>
    </submittedName>
</protein>
<evidence type="ECO:0000259" key="1">
    <source>
        <dbReference type="PROSITE" id="PS51677"/>
    </source>
</evidence>
<dbReference type="NCBIfam" id="TIGR02884">
    <property type="entry name" value="spore_pdaA"/>
    <property type="match status" value="1"/>
</dbReference>
<dbReference type="Proteomes" id="UP001400965">
    <property type="component" value="Unassembled WGS sequence"/>
</dbReference>
<dbReference type="InterPro" id="IPR011330">
    <property type="entry name" value="Glyco_hydro/deAcase_b/a-brl"/>
</dbReference>
<evidence type="ECO:0000313" key="2">
    <source>
        <dbReference type="EMBL" id="GAA0861925.1"/>
    </source>
</evidence>
<accession>A0ABN1LYR3</accession>
<name>A0ABN1LYR3_9FIRM</name>
<reference evidence="2 3" key="1">
    <citation type="journal article" date="2019" name="Int. J. Syst. Evol. Microbiol.">
        <title>The Global Catalogue of Microorganisms (GCM) 10K type strain sequencing project: providing services to taxonomists for standard genome sequencing and annotation.</title>
        <authorList>
            <consortium name="The Broad Institute Genomics Platform"/>
            <consortium name="The Broad Institute Genome Sequencing Center for Infectious Disease"/>
            <person name="Wu L."/>
            <person name="Ma J."/>
        </authorList>
    </citation>
    <scope>NUCLEOTIDE SEQUENCE [LARGE SCALE GENOMIC DNA]</scope>
    <source>
        <strain evidence="2 3">JCM 6486</strain>
    </source>
</reference>
<dbReference type="Pfam" id="PF01522">
    <property type="entry name" value="Polysacc_deac_1"/>
    <property type="match status" value="1"/>
</dbReference>
<feature type="domain" description="NodB homology" evidence="1">
    <location>
        <begin position="83"/>
        <end position="265"/>
    </location>
</feature>
<dbReference type="InterPro" id="IPR014235">
    <property type="entry name" value="Spore_PdaA"/>
</dbReference>
<dbReference type="Gene3D" id="3.20.20.370">
    <property type="entry name" value="Glycoside hydrolase/deacetylase"/>
    <property type="match status" value="1"/>
</dbReference>
<dbReference type="PANTHER" id="PTHR10587:SF78">
    <property type="entry name" value="PEPTIDOGLYCAN-N-ACETYLMURAMIC ACID DEACETYLASE PDAA"/>
    <property type="match status" value="1"/>
</dbReference>
<dbReference type="SUPFAM" id="SSF88713">
    <property type="entry name" value="Glycoside hydrolase/deacetylase"/>
    <property type="match status" value="1"/>
</dbReference>
<sequence>MNNAHKRNSFFIIAIFIIAGFLISGEFDIFDKIKTQILNPNSNTTEYNWYFNPREDKKQPTPIKEASFFKKYGAYYVGDPNEKVIYLTFDAGYESGNTEKILDTLKKHNAPAAFFVVDHYLKTNPELIKRMAKEGHLICNHSKNHPSMAGITDFEKFKSEIISVEERYKEITGKDMPKFFRPPMGKFSEQSLKYTQDLGYNTIFWSFAYVDWYEDKQPSHNDAKEKIFSRTHPGAIVLLHPNSKTNTDILDEVITHWEKEGYTLKSLDNLTNKNNSINNNSKTIKSN</sequence>
<dbReference type="CDD" id="cd10948">
    <property type="entry name" value="CE4_BsPdaA_like"/>
    <property type="match status" value="1"/>
</dbReference>
<proteinExistence type="predicted"/>
<organism evidence="2 3">
    <name type="scientific">Paraclostridium tenue</name>
    <dbReference type="NCBI Taxonomy" id="1737"/>
    <lineage>
        <taxon>Bacteria</taxon>
        <taxon>Bacillati</taxon>
        <taxon>Bacillota</taxon>
        <taxon>Clostridia</taxon>
        <taxon>Peptostreptococcales</taxon>
        <taxon>Peptostreptococcaceae</taxon>
        <taxon>Paraclostridium</taxon>
    </lineage>
</organism>
<dbReference type="PANTHER" id="PTHR10587">
    <property type="entry name" value="GLYCOSYL TRANSFERASE-RELATED"/>
    <property type="match status" value="1"/>
</dbReference>
<dbReference type="PROSITE" id="PS51677">
    <property type="entry name" value="NODB"/>
    <property type="match status" value="1"/>
</dbReference>
<gene>
    <name evidence="2" type="primary">pdaA</name>
    <name evidence="2" type="ORF">GCM10008917_05230</name>
</gene>
<keyword evidence="3" id="KW-1185">Reference proteome</keyword>
<dbReference type="InterPro" id="IPR002509">
    <property type="entry name" value="NODB_dom"/>
</dbReference>
<dbReference type="RefSeq" id="WP_346041975.1">
    <property type="nucleotide sequence ID" value="NZ_BAAACP010000002.1"/>
</dbReference>
<comment type="caution">
    <text evidence="2">The sequence shown here is derived from an EMBL/GenBank/DDBJ whole genome shotgun (WGS) entry which is preliminary data.</text>
</comment>
<dbReference type="EMBL" id="BAAACP010000002">
    <property type="protein sequence ID" value="GAA0861925.1"/>
    <property type="molecule type" value="Genomic_DNA"/>
</dbReference>
<evidence type="ECO:0000313" key="3">
    <source>
        <dbReference type="Proteomes" id="UP001400965"/>
    </source>
</evidence>
<dbReference type="InterPro" id="IPR050248">
    <property type="entry name" value="Polysacc_deacetylase_ArnD"/>
</dbReference>